<proteinExistence type="predicted"/>
<feature type="compositionally biased region" description="Pro residues" evidence="3">
    <location>
        <begin position="72"/>
        <end position="91"/>
    </location>
</feature>
<feature type="region of interest" description="Disordered" evidence="3">
    <location>
        <begin position="238"/>
        <end position="262"/>
    </location>
</feature>
<dbReference type="PROSITE" id="PS50002">
    <property type="entry name" value="SH3"/>
    <property type="match status" value="1"/>
</dbReference>
<feature type="region of interest" description="Disordered" evidence="3">
    <location>
        <begin position="1"/>
        <end position="20"/>
    </location>
</feature>
<dbReference type="InterPro" id="IPR001452">
    <property type="entry name" value="SH3_domain"/>
</dbReference>
<evidence type="ECO:0000256" key="2">
    <source>
        <dbReference type="PROSITE-ProRule" id="PRU00192"/>
    </source>
</evidence>
<evidence type="ECO:0000256" key="1">
    <source>
        <dbReference type="ARBA" id="ARBA00022443"/>
    </source>
</evidence>
<feature type="compositionally biased region" description="Low complexity" evidence="3">
    <location>
        <begin position="171"/>
        <end position="181"/>
    </location>
</feature>
<dbReference type="PRINTS" id="PR00499">
    <property type="entry name" value="P67PHOX"/>
</dbReference>
<feature type="compositionally biased region" description="Low complexity" evidence="3">
    <location>
        <begin position="113"/>
        <end position="127"/>
    </location>
</feature>
<dbReference type="EMBL" id="GDJX01008126">
    <property type="protein sequence ID" value="JAT59810.1"/>
    <property type="molecule type" value="Transcribed_RNA"/>
</dbReference>
<dbReference type="Gene3D" id="2.30.30.40">
    <property type="entry name" value="SH3 Domains"/>
    <property type="match status" value="1"/>
</dbReference>
<gene>
    <name evidence="5" type="primary">csh3_2</name>
    <name evidence="5" type="ORF">g.104844</name>
</gene>
<dbReference type="CDD" id="cd00174">
    <property type="entry name" value="SH3"/>
    <property type="match status" value="1"/>
</dbReference>
<feature type="domain" description="SH3" evidence="4">
    <location>
        <begin position="290"/>
        <end position="351"/>
    </location>
</feature>
<protein>
    <submittedName>
        <fullName evidence="5">Protein csh3</fullName>
    </submittedName>
</protein>
<reference evidence="5" key="1">
    <citation type="submission" date="2015-07" db="EMBL/GenBank/DDBJ databases">
        <title>Transcriptome Assembly of Anthurium amnicola.</title>
        <authorList>
            <person name="Suzuki J."/>
        </authorList>
    </citation>
    <scope>NUCLEOTIDE SEQUENCE</scope>
</reference>
<feature type="compositionally biased region" description="Low complexity" evidence="3">
    <location>
        <begin position="387"/>
        <end position="433"/>
    </location>
</feature>
<accession>A0A1D1YYT8</accession>
<name>A0A1D1YYT8_9ARAE</name>
<organism evidence="5">
    <name type="scientific">Anthurium amnicola</name>
    <dbReference type="NCBI Taxonomy" id="1678845"/>
    <lineage>
        <taxon>Eukaryota</taxon>
        <taxon>Viridiplantae</taxon>
        <taxon>Streptophyta</taxon>
        <taxon>Embryophyta</taxon>
        <taxon>Tracheophyta</taxon>
        <taxon>Spermatophyta</taxon>
        <taxon>Magnoliopsida</taxon>
        <taxon>Liliopsida</taxon>
        <taxon>Araceae</taxon>
        <taxon>Pothoideae</taxon>
        <taxon>Potheae</taxon>
        <taxon>Anthurium</taxon>
    </lineage>
</organism>
<feature type="compositionally biased region" description="Polar residues" evidence="3">
    <location>
        <begin position="137"/>
        <end position="148"/>
    </location>
</feature>
<dbReference type="Pfam" id="PF00018">
    <property type="entry name" value="SH3_1"/>
    <property type="match status" value="1"/>
</dbReference>
<feature type="region of interest" description="Disordered" evidence="3">
    <location>
        <begin position="386"/>
        <end position="433"/>
    </location>
</feature>
<feature type="compositionally biased region" description="Low complexity" evidence="3">
    <location>
        <begin position="149"/>
        <end position="162"/>
    </location>
</feature>
<keyword evidence="1 2" id="KW-0728">SH3 domain</keyword>
<sequence>MHPSNPPPLNTSFPSVPPSKRTSVVFEPYALYMISSVIRDLQFLCQQGYISSAALEEIIERLPKPVVHTTPHTPPAPSPPSPSSSPIPQPESPAVSTKSDSSQKHNSNTSITQRPPSTSSQISQQQKQQEEQPLHSLVQSKSITEGENQNQQSQQVSIHQQSPIATPPPLHNSSPPQSQLQQDDDIVNAGQSQFESIPKPAVPSRASVYQPIQPIQPISPPQSSLNLNSNTISGGAILATRPLPLPPNASNSSPPRPQPLPVFDNKYEEAEYEKSINQQQQLKDAPLPAYSLSIVEAMWDFNGDDIGDLSFKKGDIVDVVEYVNMDWWRGRLQGTSNIGIFPKVYTKILNTQVPLNQAIPDQQAANNVANNTAYYTQRLPQHSNTISPYSSQHYQLSQSPSQLPSQLQHQQLPTQQQLPPTQQNTYTTYQHHPQSVQPVYEPVYVSHASNAASQHHYINTRNNTNSLNNQQQYFH</sequence>
<dbReference type="SMART" id="SM00326">
    <property type="entry name" value="SH3"/>
    <property type="match status" value="1"/>
</dbReference>
<evidence type="ECO:0000256" key="3">
    <source>
        <dbReference type="SAM" id="MobiDB-lite"/>
    </source>
</evidence>
<dbReference type="AlphaFoldDB" id="A0A1D1YYT8"/>
<evidence type="ECO:0000313" key="5">
    <source>
        <dbReference type="EMBL" id="JAT59810.1"/>
    </source>
</evidence>
<feature type="compositionally biased region" description="Polar residues" evidence="3">
    <location>
        <begin position="94"/>
        <end position="112"/>
    </location>
</feature>
<evidence type="ECO:0000259" key="4">
    <source>
        <dbReference type="PROSITE" id="PS50002"/>
    </source>
</evidence>
<dbReference type="SUPFAM" id="SSF50044">
    <property type="entry name" value="SH3-domain"/>
    <property type="match status" value="1"/>
</dbReference>
<dbReference type="InterPro" id="IPR036028">
    <property type="entry name" value="SH3-like_dom_sf"/>
</dbReference>
<dbReference type="PRINTS" id="PR00452">
    <property type="entry name" value="SH3DOMAIN"/>
</dbReference>
<feature type="region of interest" description="Disordered" evidence="3">
    <location>
        <begin position="66"/>
        <end position="182"/>
    </location>
</feature>